<organism evidence="1 2">
    <name type="scientific">Colletotrichum spaethianum</name>
    <dbReference type="NCBI Taxonomy" id="700344"/>
    <lineage>
        <taxon>Eukaryota</taxon>
        <taxon>Fungi</taxon>
        <taxon>Dikarya</taxon>
        <taxon>Ascomycota</taxon>
        <taxon>Pezizomycotina</taxon>
        <taxon>Sordariomycetes</taxon>
        <taxon>Hypocreomycetidae</taxon>
        <taxon>Glomerellales</taxon>
        <taxon>Glomerellaceae</taxon>
        <taxon>Colletotrichum</taxon>
        <taxon>Colletotrichum spaethianum species complex</taxon>
    </lineage>
</organism>
<accession>A0AA37UNW3</accession>
<reference evidence="1 2" key="1">
    <citation type="submission" date="2022-03" db="EMBL/GenBank/DDBJ databases">
        <title>Genome data of Colletotrichum spp.</title>
        <authorList>
            <person name="Utami Y.D."/>
            <person name="Hiruma K."/>
        </authorList>
    </citation>
    <scope>NUCLEOTIDE SEQUENCE [LARGE SCALE GENOMIC DNA]</scope>
    <source>
        <strain evidence="1 2">MAFF 239500</strain>
    </source>
</reference>
<dbReference type="RefSeq" id="XP_049131745.1">
    <property type="nucleotide sequence ID" value="XM_049275788.1"/>
</dbReference>
<dbReference type="AlphaFoldDB" id="A0AA37UNW3"/>
<keyword evidence="2" id="KW-1185">Reference proteome</keyword>
<evidence type="ECO:0008006" key="3">
    <source>
        <dbReference type="Google" id="ProtNLM"/>
    </source>
</evidence>
<protein>
    <recommendedName>
        <fullName evidence="3">Mitochondrial carrier protein</fullName>
    </recommendedName>
</protein>
<proteinExistence type="predicted"/>
<sequence>MSSMSRIEQIHAYRRLYRELLRAVQFAAPYKYVVRDQLRAAFREKEASWDKDIYKRTLWFLQAAAREAGFEHKILKNLIRVAHERQKTEPWKISYRRAADMKEKKLSSYEEGKEITSTAFNHYDMTVAMLNKTMGIRLR</sequence>
<comment type="caution">
    <text evidence="1">The sequence shown here is derived from an EMBL/GenBank/DDBJ whole genome shotgun (WGS) entry which is preliminary data.</text>
</comment>
<evidence type="ECO:0000313" key="1">
    <source>
        <dbReference type="EMBL" id="GKT49395.1"/>
    </source>
</evidence>
<dbReference type="EMBL" id="BQXU01000029">
    <property type="protein sequence ID" value="GKT49395.1"/>
    <property type="molecule type" value="Genomic_DNA"/>
</dbReference>
<dbReference type="GeneID" id="73330378"/>
<evidence type="ECO:0000313" key="2">
    <source>
        <dbReference type="Proteomes" id="UP001055115"/>
    </source>
</evidence>
<dbReference type="Proteomes" id="UP001055115">
    <property type="component" value="Unassembled WGS sequence"/>
</dbReference>
<name>A0AA37UNW3_9PEZI</name>
<gene>
    <name evidence="1" type="ORF">ColSpa_09576</name>
</gene>